<proteinExistence type="predicted"/>
<keyword evidence="3" id="KW-1185">Reference proteome</keyword>
<comment type="caution">
    <text evidence="2">The sequence shown here is derived from an EMBL/GenBank/DDBJ whole genome shotgun (WGS) entry which is preliminary data.</text>
</comment>
<protein>
    <submittedName>
        <fullName evidence="2">Uncharacterized protein</fullName>
    </submittedName>
</protein>
<evidence type="ECO:0000313" key="2">
    <source>
        <dbReference type="EMBL" id="MFD2545385.1"/>
    </source>
</evidence>
<accession>A0ABW5KAY5</accession>
<evidence type="ECO:0000313" key="3">
    <source>
        <dbReference type="Proteomes" id="UP001597394"/>
    </source>
</evidence>
<dbReference type="Proteomes" id="UP001597394">
    <property type="component" value="Unassembled WGS sequence"/>
</dbReference>
<keyword evidence="1" id="KW-0732">Signal</keyword>
<feature type="signal peptide" evidence="1">
    <location>
        <begin position="1"/>
        <end position="18"/>
    </location>
</feature>
<evidence type="ECO:0000256" key="1">
    <source>
        <dbReference type="SAM" id="SignalP"/>
    </source>
</evidence>
<dbReference type="EMBL" id="JBHULG010000002">
    <property type="protein sequence ID" value="MFD2545385.1"/>
    <property type="molecule type" value="Genomic_DNA"/>
</dbReference>
<organism evidence="2 3">
    <name type="scientific">Kaistella montana</name>
    <dbReference type="NCBI Taxonomy" id="1849733"/>
    <lineage>
        <taxon>Bacteria</taxon>
        <taxon>Pseudomonadati</taxon>
        <taxon>Bacteroidota</taxon>
        <taxon>Flavobacteriia</taxon>
        <taxon>Flavobacteriales</taxon>
        <taxon>Weeksellaceae</taxon>
        <taxon>Chryseobacterium group</taxon>
        <taxon>Kaistella</taxon>
    </lineage>
</organism>
<sequence>MKKLLTFAALSVCAFAFAQTEVKLVNATDSQNKMVKSLKANLNTVGRNFQANGEFLVKFSVNDNQLYNFEVFPKTDKNFEVELKRAVGRSVKKHEGSDDVAMKVAFSQSVKEVDGRTNLSAGDPFRSVIANSGR</sequence>
<reference evidence="3" key="1">
    <citation type="journal article" date="2019" name="Int. J. Syst. Evol. Microbiol.">
        <title>The Global Catalogue of Microorganisms (GCM) 10K type strain sequencing project: providing services to taxonomists for standard genome sequencing and annotation.</title>
        <authorList>
            <consortium name="The Broad Institute Genomics Platform"/>
            <consortium name="The Broad Institute Genome Sequencing Center for Infectious Disease"/>
            <person name="Wu L."/>
            <person name="Ma J."/>
        </authorList>
    </citation>
    <scope>NUCLEOTIDE SEQUENCE [LARGE SCALE GENOMIC DNA]</scope>
    <source>
        <strain evidence="3">KCTC 52204</strain>
    </source>
</reference>
<dbReference type="RefSeq" id="WP_255929492.1">
    <property type="nucleotide sequence ID" value="NZ_JANFQP010000002.1"/>
</dbReference>
<name>A0ABW5KAY5_9FLAO</name>
<feature type="chain" id="PRO_5045222458" evidence="1">
    <location>
        <begin position="19"/>
        <end position="134"/>
    </location>
</feature>
<gene>
    <name evidence="2" type="ORF">ACFSO8_07920</name>
</gene>